<gene>
    <name evidence="2" type="ORF">PMAYCL1PPCAC_06637</name>
</gene>
<sequence>LSIGDSDNSGFENSDSGDVISEDTDLSCKSGYINLLDDGVEKTSLIGRSECETELLSSVCGLSCSCESTTGNGGQSGEHTERVHSR</sequence>
<accession>A0AAN4Z8H4</accession>
<feature type="region of interest" description="Disordered" evidence="1">
    <location>
        <begin position="67"/>
        <end position="86"/>
    </location>
</feature>
<feature type="non-terminal residue" evidence="2">
    <location>
        <position position="86"/>
    </location>
</feature>
<evidence type="ECO:0000313" key="2">
    <source>
        <dbReference type="EMBL" id="GMR36442.1"/>
    </source>
</evidence>
<feature type="non-terminal residue" evidence="2">
    <location>
        <position position="1"/>
    </location>
</feature>
<feature type="compositionally biased region" description="Polar residues" evidence="1">
    <location>
        <begin position="1"/>
        <end position="16"/>
    </location>
</feature>
<protein>
    <submittedName>
        <fullName evidence="2">Uncharacterized protein</fullName>
    </submittedName>
</protein>
<dbReference type="EMBL" id="BTRK01000002">
    <property type="protein sequence ID" value="GMR36442.1"/>
    <property type="molecule type" value="Genomic_DNA"/>
</dbReference>
<name>A0AAN4Z8H4_9BILA</name>
<feature type="region of interest" description="Disordered" evidence="1">
    <location>
        <begin position="1"/>
        <end position="23"/>
    </location>
</feature>
<dbReference type="Proteomes" id="UP001328107">
    <property type="component" value="Unassembled WGS sequence"/>
</dbReference>
<keyword evidence="3" id="KW-1185">Reference proteome</keyword>
<organism evidence="2 3">
    <name type="scientific">Pristionchus mayeri</name>
    <dbReference type="NCBI Taxonomy" id="1317129"/>
    <lineage>
        <taxon>Eukaryota</taxon>
        <taxon>Metazoa</taxon>
        <taxon>Ecdysozoa</taxon>
        <taxon>Nematoda</taxon>
        <taxon>Chromadorea</taxon>
        <taxon>Rhabditida</taxon>
        <taxon>Rhabditina</taxon>
        <taxon>Diplogasteromorpha</taxon>
        <taxon>Diplogasteroidea</taxon>
        <taxon>Neodiplogasteridae</taxon>
        <taxon>Pristionchus</taxon>
    </lineage>
</organism>
<reference evidence="3" key="1">
    <citation type="submission" date="2022-10" db="EMBL/GenBank/DDBJ databases">
        <title>Genome assembly of Pristionchus species.</title>
        <authorList>
            <person name="Yoshida K."/>
            <person name="Sommer R.J."/>
        </authorList>
    </citation>
    <scope>NUCLEOTIDE SEQUENCE [LARGE SCALE GENOMIC DNA]</scope>
    <source>
        <strain evidence="3">RS5460</strain>
    </source>
</reference>
<comment type="caution">
    <text evidence="2">The sequence shown here is derived from an EMBL/GenBank/DDBJ whole genome shotgun (WGS) entry which is preliminary data.</text>
</comment>
<dbReference type="AlphaFoldDB" id="A0AAN4Z8H4"/>
<evidence type="ECO:0000256" key="1">
    <source>
        <dbReference type="SAM" id="MobiDB-lite"/>
    </source>
</evidence>
<proteinExistence type="predicted"/>
<evidence type="ECO:0000313" key="3">
    <source>
        <dbReference type="Proteomes" id="UP001328107"/>
    </source>
</evidence>